<evidence type="ECO:0000313" key="8">
    <source>
        <dbReference type="EMBL" id="PWQ93076.1"/>
    </source>
</evidence>
<comment type="cofactor">
    <cofactor evidence="1">
        <name>a divalent metal cation</name>
        <dbReference type="ChEBI" id="CHEBI:60240"/>
    </cofactor>
</comment>
<reference evidence="8 9" key="1">
    <citation type="submission" date="2018-05" db="EMBL/GenBank/DDBJ databases">
        <title>Leucothrix arctica sp. nov., isolated from Arctic seawater.</title>
        <authorList>
            <person name="Choi A."/>
            <person name="Baek K."/>
        </authorList>
    </citation>
    <scope>NUCLEOTIDE SEQUENCE [LARGE SCALE GENOMIC DNA]</scope>
    <source>
        <strain evidence="8 9">JCM 18388</strain>
    </source>
</reference>
<dbReference type="InterPro" id="IPR005229">
    <property type="entry name" value="YicC/YloC-like"/>
</dbReference>
<dbReference type="PANTHER" id="PTHR30636:SF3">
    <property type="entry name" value="UPF0701 PROTEIN YICC"/>
    <property type="match status" value="1"/>
</dbReference>
<dbReference type="Pfam" id="PF08340">
    <property type="entry name" value="YicC-like_C"/>
    <property type="match status" value="1"/>
</dbReference>
<evidence type="ECO:0000259" key="6">
    <source>
        <dbReference type="Pfam" id="PF03755"/>
    </source>
</evidence>
<dbReference type="EMBL" id="QGKM01000069">
    <property type="protein sequence ID" value="PWQ93076.1"/>
    <property type="molecule type" value="Genomic_DNA"/>
</dbReference>
<evidence type="ECO:0000256" key="2">
    <source>
        <dbReference type="ARBA" id="ARBA00022722"/>
    </source>
</evidence>
<accession>A0A317C309</accession>
<dbReference type="NCBIfam" id="TIGR00255">
    <property type="entry name" value="YicC/YloC family endoribonuclease"/>
    <property type="match status" value="1"/>
</dbReference>
<feature type="domain" description="Endoribonuclease YicC-like C-terminal" evidence="7">
    <location>
        <begin position="174"/>
        <end position="289"/>
    </location>
</feature>
<dbReference type="InterPro" id="IPR013551">
    <property type="entry name" value="YicC-like_C"/>
</dbReference>
<feature type="domain" description="Endoribonuclease YicC-like N-terminal" evidence="6">
    <location>
        <begin position="2"/>
        <end position="154"/>
    </location>
</feature>
<organism evidence="8 9">
    <name type="scientific">Leucothrix pacifica</name>
    <dbReference type="NCBI Taxonomy" id="1247513"/>
    <lineage>
        <taxon>Bacteria</taxon>
        <taxon>Pseudomonadati</taxon>
        <taxon>Pseudomonadota</taxon>
        <taxon>Gammaproteobacteria</taxon>
        <taxon>Thiotrichales</taxon>
        <taxon>Thiotrichaceae</taxon>
        <taxon>Leucothrix</taxon>
    </lineage>
</organism>
<evidence type="ECO:0000256" key="1">
    <source>
        <dbReference type="ARBA" id="ARBA00001968"/>
    </source>
</evidence>
<dbReference type="InterPro" id="IPR013527">
    <property type="entry name" value="YicC-like_N"/>
</dbReference>
<protein>
    <submittedName>
        <fullName evidence="8">YicC family protein</fullName>
    </submittedName>
</protein>
<evidence type="ECO:0000313" key="9">
    <source>
        <dbReference type="Proteomes" id="UP000245539"/>
    </source>
</evidence>
<sequence length="289" mass="32643">MIRSMTAFARGDCVGKNGALTWEIRTVNHRYLESTLRLPEGFRSQENEYKEVIRSLLSRGKVDATLRFEIEGAQQAAALNVDTSLVKVLLEAQQQVKELTTDANSLSVAEILNWPGVVKPKATDFEDLFSDAISLLKDTLNDLVDARGREGVRLVGFIEQRCDQIETIVTAVTARREVVVDGARERLMQRIEGLDLEFDPQRLEQELAIQAQRLDVSEELDRLVAHIAELRQILGSGKAVGRRLDFLMQELNREANTLGSKSNDAETTRHSMDLKVLIEQMREQIQNIE</sequence>
<comment type="similarity">
    <text evidence="5">Belongs to the YicC/YloC family.</text>
</comment>
<gene>
    <name evidence="8" type="ORF">DKW60_18510</name>
</gene>
<evidence type="ECO:0000259" key="7">
    <source>
        <dbReference type="Pfam" id="PF08340"/>
    </source>
</evidence>
<evidence type="ECO:0000256" key="4">
    <source>
        <dbReference type="ARBA" id="ARBA00022801"/>
    </source>
</evidence>
<dbReference type="AlphaFoldDB" id="A0A317C309"/>
<dbReference type="GO" id="GO:0004521">
    <property type="term" value="F:RNA endonuclease activity"/>
    <property type="evidence" value="ECO:0007669"/>
    <property type="project" value="InterPro"/>
</dbReference>
<dbReference type="GO" id="GO:0016787">
    <property type="term" value="F:hydrolase activity"/>
    <property type="evidence" value="ECO:0007669"/>
    <property type="project" value="UniProtKB-KW"/>
</dbReference>
<name>A0A317C309_9GAMM</name>
<evidence type="ECO:0000256" key="5">
    <source>
        <dbReference type="ARBA" id="ARBA00035648"/>
    </source>
</evidence>
<keyword evidence="2" id="KW-0540">Nuclease</keyword>
<comment type="caution">
    <text evidence="8">The sequence shown here is derived from an EMBL/GenBank/DDBJ whole genome shotgun (WGS) entry which is preliminary data.</text>
</comment>
<dbReference type="PANTHER" id="PTHR30636">
    <property type="entry name" value="UPF0701 PROTEIN YICC"/>
    <property type="match status" value="1"/>
</dbReference>
<proteinExistence type="inferred from homology"/>
<dbReference type="Proteomes" id="UP000245539">
    <property type="component" value="Unassembled WGS sequence"/>
</dbReference>
<keyword evidence="3" id="KW-0255">Endonuclease</keyword>
<evidence type="ECO:0000256" key="3">
    <source>
        <dbReference type="ARBA" id="ARBA00022759"/>
    </source>
</evidence>
<dbReference type="Pfam" id="PF03755">
    <property type="entry name" value="YicC-like_N"/>
    <property type="match status" value="1"/>
</dbReference>
<keyword evidence="9" id="KW-1185">Reference proteome</keyword>
<dbReference type="RefSeq" id="WP_109839148.1">
    <property type="nucleotide sequence ID" value="NZ_QGKM01000069.1"/>
</dbReference>
<keyword evidence="4" id="KW-0378">Hydrolase</keyword>
<dbReference type="OrthoDB" id="9771229at2"/>